<sequence length="87" mass="9703">MKAVYNYRTMNGIATAQPSLVPTLQAPTPSIKHVLAHMALQQSEFFCRNRTTRKMQMANTVTLPICCYIQPLPSPPGGRNCGDVRLR</sequence>
<reference evidence="2" key="1">
    <citation type="submission" date="2017-02" db="UniProtKB">
        <authorList>
            <consortium name="WormBaseParasite"/>
        </authorList>
    </citation>
    <scope>IDENTIFICATION</scope>
</reference>
<proteinExistence type="predicted"/>
<organism evidence="1 2">
    <name type="scientific">Ascaris lumbricoides</name>
    <name type="common">Giant roundworm</name>
    <dbReference type="NCBI Taxonomy" id="6252"/>
    <lineage>
        <taxon>Eukaryota</taxon>
        <taxon>Metazoa</taxon>
        <taxon>Ecdysozoa</taxon>
        <taxon>Nematoda</taxon>
        <taxon>Chromadorea</taxon>
        <taxon>Rhabditida</taxon>
        <taxon>Spirurina</taxon>
        <taxon>Ascaridomorpha</taxon>
        <taxon>Ascaridoidea</taxon>
        <taxon>Ascarididae</taxon>
        <taxon>Ascaris</taxon>
    </lineage>
</organism>
<dbReference type="AlphaFoldDB" id="A0A0M3I5T1"/>
<protein>
    <submittedName>
        <fullName evidence="2">Beta-lactamase domain-containing protein</fullName>
    </submittedName>
</protein>
<name>A0A0M3I5T1_ASCLU</name>
<evidence type="ECO:0000313" key="2">
    <source>
        <dbReference type="WBParaSite" id="ALUE_0001233701-mRNA-1"/>
    </source>
</evidence>
<dbReference type="WBParaSite" id="ALUE_0001233701-mRNA-1">
    <property type="protein sequence ID" value="ALUE_0001233701-mRNA-1"/>
    <property type="gene ID" value="ALUE_0001233701"/>
</dbReference>
<accession>A0A0M3I5T1</accession>
<evidence type="ECO:0000313" key="1">
    <source>
        <dbReference type="Proteomes" id="UP000036681"/>
    </source>
</evidence>
<keyword evidence="1" id="KW-1185">Reference proteome</keyword>
<dbReference type="Proteomes" id="UP000036681">
    <property type="component" value="Unplaced"/>
</dbReference>